<sequence length="122" mass="13145">MKHRTRPTLPNNFHKFLKPGALARIRDSKITARSHRLNSLSQISNYRLQSTPPPSSSTDQTQTTASDGFPFFVSGIYGPRCPQRKKLVAAKSVFFVPGSPAADSADLVVDSFGGGGDIIAAN</sequence>
<organism evidence="2 3">
    <name type="scientific">Trifolium pratense</name>
    <name type="common">Red clover</name>
    <dbReference type="NCBI Taxonomy" id="57577"/>
    <lineage>
        <taxon>Eukaryota</taxon>
        <taxon>Viridiplantae</taxon>
        <taxon>Streptophyta</taxon>
        <taxon>Embryophyta</taxon>
        <taxon>Tracheophyta</taxon>
        <taxon>Spermatophyta</taxon>
        <taxon>Magnoliopsida</taxon>
        <taxon>eudicotyledons</taxon>
        <taxon>Gunneridae</taxon>
        <taxon>Pentapetalae</taxon>
        <taxon>rosids</taxon>
        <taxon>fabids</taxon>
        <taxon>Fabales</taxon>
        <taxon>Fabaceae</taxon>
        <taxon>Papilionoideae</taxon>
        <taxon>50 kb inversion clade</taxon>
        <taxon>NPAAA clade</taxon>
        <taxon>Hologalegina</taxon>
        <taxon>IRL clade</taxon>
        <taxon>Trifolieae</taxon>
        <taxon>Trifolium</taxon>
    </lineage>
</organism>
<name>A0A2K3N8B4_TRIPR</name>
<protein>
    <submittedName>
        <fullName evidence="2">Rhomboid family member</fullName>
    </submittedName>
</protein>
<dbReference type="PANTHER" id="PTHR35495:SF10">
    <property type="entry name" value="PEPTIDASE S26 DOMAIN-CONTAINING PROTEIN"/>
    <property type="match status" value="1"/>
</dbReference>
<proteinExistence type="predicted"/>
<dbReference type="Proteomes" id="UP000236291">
    <property type="component" value="Unassembled WGS sequence"/>
</dbReference>
<evidence type="ECO:0000313" key="3">
    <source>
        <dbReference type="Proteomes" id="UP000236291"/>
    </source>
</evidence>
<dbReference type="STRING" id="57577.A0A2K3N8B4"/>
<gene>
    <name evidence="2" type="ORF">L195_g022541</name>
</gene>
<dbReference type="OrthoDB" id="1924680at2759"/>
<reference evidence="2 3" key="1">
    <citation type="journal article" date="2014" name="Am. J. Bot.">
        <title>Genome assembly and annotation for red clover (Trifolium pratense; Fabaceae).</title>
        <authorList>
            <person name="Istvanek J."/>
            <person name="Jaros M."/>
            <person name="Krenek A."/>
            <person name="Repkova J."/>
        </authorList>
    </citation>
    <scope>NUCLEOTIDE SEQUENCE [LARGE SCALE GENOMIC DNA]</scope>
    <source>
        <strain evidence="3">cv. Tatra</strain>
        <tissue evidence="2">Young leaves</tissue>
    </source>
</reference>
<dbReference type="PANTHER" id="PTHR35495">
    <property type="entry name" value="OS06G0679600 PROTEIN"/>
    <property type="match status" value="1"/>
</dbReference>
<accession>A0A2K3N8B4</accession>
<evidence type="ECO:0000256" key="1">
    <source>
        <dbReference type="SAM" id="MobiDB-lite"/>
    </source>
</evidence>
<comment type="caution">
    <text evidence="2">The sequence shown here is derived from an EMBL/GenBank/DDBJ whole genome shotgun (WGS) entry which is preliminary data.</text>
</comment>
<dbReference type="Gramene" id="Tp57577_TGAC_v2_mRNA4321">
    <property type="protein sequence ID" value="Tp57577_TGAC_v2_mRNA4321"/>
    <property type="gene ID" value="Tp57577_TGAC_v2_gene4189"/>
</dbReference>
<dbReference type="EMBL" id="ASHM01017579">
    <property type="protein sequence ID" value="PNX99276.1"/>
    <property type="molecule type" value="Genomic_DNA"/>
</dbReference>
<reference evidence="2 3" key="2">
    <citation type="journal article" date="2017" name="Front. Plant Sci.">
        <title>Gene Classification and Mining of Molecular Markers Useful in Red Clover (Trifolium pratense) Breeding.</title>
        <authorList>
            <person name="Istvanek J."/>
            <person name="Dluhosova J."/>
            <person name="Dluhos P."/>
            <person name="Patkova L."/>
            <person name="Nedelnik J."/>
            <person name="Repkova J."/>
        </authorList>
    </citation>
    <scope>NUCLEOTIDE SEQUENCE [LARGE SCALE GENOMIC DNA]</scope>
    <source>
        <strain evidence="3">cv. Tatra</strain>
        <tissue evidence="2">Young leaves</tissue>
    </source>
</reference>
<feature type="region of interest" description="Disordered" evidence="1">
    <location>
        <begin position="43"/>
        <end position="64"/>
    </location>
</feature>
<dbReference type="AlphaFoldDB" id="A0A2K3N8B4"/>
<evidence type="ECO:0000313" key="2">
    <source>
        <dbReference type="EMBL" id="PNX99276.1"/>
    </source>
</evidence>